<keyword evidence="1" id="KW-0732">Signal</keyword>
<dbReference type="PANTHER" id="PTHR32060:SF30">
    <property type="entry name" value="CARBOXY-TERMINAL PROCESSING PROTEASE CTPA"/>
    <property type="match status" value="1"/>
</dbReference>
<dbReference type="Gene3D" id="2.30.42.10">
    <property type="match status" value="1"/>
</dbReference>
<evidence type="ECO:0000313" key="4">
    <source>
        <dbReference type="Proteomes" id="UP000010808"/>
    </source>
</evidence>
<dbReference type="Gene3D" id="3.90.226.10">
    <property type="entry name" value="2-enoyl-CoA Hydratase, Chain A, domain 1"/>
    <property type="match status" value="1"/>
</dbReference>
<dbReference type="SUPFAM" id="SSF50156">
    <property type="entry name" value="PDZ domain-like"/>
    <property type="match status" value="1"/>
</dbReference>
<keyword evidence="4" id="KW-1185">Reference proteome</keyword>
<feature type="domain" description="PDZ" evidence="2">
    <location>
        <begin position="126"/>
        <end position="179"/>
    </location>
</feature>
<feature type="signal peptide" evidence="1">
    <location>
        <begin position="1"/>
        <end position="28"/>
    </location>
</feature>
<dbReference type="InterPro" id="IPR005151">
    <property type="entry name" value="Tail-specific_protease"/>
</dbReference>
<name>L0RAG1_9BACT</name>
<proteinExistence type="predicted"/>
<gene>
    <name evidence="3" type="ORF">DESAM_21467</name>
</gene>
<dbReference type="SMART" id="SM00245">
    <property type="entry name" value="TSPc"/>
    <property type="match status" value="1"/>
</dbReference>
<dbReference type="GO" id="GO:0008236">
    <property type="term" value="F:serine-type peptidase activity"/>
    <property type="evidence" value="ECO:0007669"/>
    <property type="project" value="InterPro"/>
</dbReference>
<dbReference type="Gene3D" id="3.30.750.44">
    <property type="match status" value="1"/>
</dbReference>
<dbReference type="InterPro" id="IPR029045">
    <property type="entry name" value="ClpP/crotonase-like_dom_sf"/>
</dbReference>
<evidence type="ECO:0000259" key="2">
    <source>
        <dbReference type="PROSITE" id="PS50106"/>
    </source>
</evidence>
<dbReference type="GO" id="GO:0030288">
    <property type="term" value="C:outer membrane-bounded periplasmic space"/>
    <property type="evidence" value="ECO:0007669"/>
    <property type="project" value="TreeGrafter"/>
</dbReference>
<dbReference type="Pfam" id="PF03572">
    <property type="entry name" value="Peptidase_S41"/>
    <property type="match status" value="1"/>
</dbReference>
<dbReference type="Proteomes" id="UP000010808">
    <property type="component" value="Chromosome"/>
</dbReference>
<dbReference type="STRING" id="1121451.DESAM_21467"/>
<dbReference type="PATRIC" id="fig|1121451.3.peg.1710"/>
<organism evidence="3 4">
    <name type="scientific">Maridesulfovibrio hydrothermalis AM13 = DSM 14728</name>
    <dbReference type="NCBI Taxonomy" id="1121451"/>
    <lineage>
        <taxon>Bacteria</taxon>
        <taxon>Pseudomonadati</taxon>
        <taxon>Thermodesulfobacteriota</taxon>
        <taxon>Desulfovibrionia</taxon>
        <taxon>Desulfovibrionales</taxon>
        <taxon>Desulfovibrionaceae</taxon>
        <taxon>Maridesulfovibrio</taxon>
    </lineage>
</organism>
<accession>L0RAG1</accession>
<dbReference type="GO" id="GO:0006508">
    <property type="term" value="P:proteolysis"/>
    <property type="evidence" value="ECO:0007669"/>
    <property type="project" value="InterPro"/>
</dbReference>
<dbReference type="KEGG" id="dhy:DESAM_21467"/>
<dbReference type="GO" id="GO:0007165">
    <property type="term" value="P:signal transduction"/>
    <property type="evidence" value="ECO:0007669"/>
    <property type="project" value="TreeGrafter"/>
</dbReference>
<dbReference type="PANTHER" id="PTHR32060">
    <property type="entry name" value="TAIL-SPECIFIC PROTEASE"/>
    <property type="match status" value="1"/>
</dbReference>
<dbReference type="eggNOG" id="COG0793">
    <property type="taxonomic scope" value="Bacteria"/>
</dbReference>
<sequence length="493" mass="53391">MQNTFKNVLFPRRHVVILFACMSFFLLSGNTGCGTNYELPPFKLPSDGDYTNMSFLGAYDAFHAQISEQYAFGEWKNVDWSGINNSIRPKIVLADAANSEDDYVTALLEYTRSIPDGHVHWGDKMAFFISTINNASYGFGMIGLDNGQVIANVVTAGGPAALGGMSVGDVILEWNDVPIATALTQASNLWRPNPASIATNELSLLEKYRALVLDPVNTVSKVKFSKSDGSGTVTAVLTALADGNAILNTTKLWNEVDGANLITYKVLPSGYGYIMVGALEDENVSEKELSAKFKEAMVYLTDRDVPGLIIDLRGNSGGSDDLAAEISGYFYSQRTIYEYQSFYNALTGQFEVIVPNAAGDGIIDRNRPLYIVPQLPQFTRNVVAIVNPDSVSSAEGVAMTIKNLPQGHVVSIYGTNGSFGMTGGKALMPRSYEIEFPHGRSLDKNGEIQLDSKDGIGGVTPDILVPRTSANMIDYANRVDVELKAAVAYLQGL</sequence>
<dbReference type="SMART" id="SM00228">
    <property type="entry name" value="PDZ"/>
    <property type="match status" value="1"/>
</dbReference>
<feature type="chain" id="PRO_5003947213" evidence="1">
    <location>
        <begin position="29"/>
        <end position="493"/>
    </location>
</feature>
<protein>
    <submittedName>
        <fullName evidence="3">Peptidase S41</fullName>
    </submittedName>
</protein>
<evidence type="ECO:0000313" key="3">
    <source>
        <dbReference type="EMBL" id="CCO23744.1"/>
    </source>
</evidence>
<reference evidence="3 4" key="1">
    <citation type="submission" date="2012-10" db="EMBL/GenBank/DDBJ databases">
        <authorList>
            <person name="Genoscope - CEA"/>
        </authorList>
    </citation>
    <scope>NUCLEOTIDE SEQUENCE [LARGE SCALE GENOMIC DNA]</scope>
    <source>
        <strain evidence="4">AM13 / DSM 14728</strain>
    </source>
</reference>
<dbReference type="GO" id="GO:0004175">
    <property type="term" value="F:endopeptidase activity"/>
    <property type="evidence" value="ECO:0007669"/>
    <property type="project" value="TreeGrafter"/>
</dbReference>
<dbReference type="InterPro" id="IPR036034">
    <property type="entry name" value="PDZ_sf"/>
</dbReference>
<dbReference type="EMBL" id="FO203522">
    <property type="protein sequence ID" value="CCO23744.1"/>
    <property type="molecule type" value="Genomic_DNA"/>
</dbReference>
<dbReference type="SUPFAM" id="SSF52096">
    <property type="entry name" value="ClpP/crotonase"/>
    <property type="match status" value="1"/>
</dbReference>
<evidence type="ECO:0000256" key="1">
    <source>
        <dbReference type="SAM" id="SignalP"/>
    </source>
</evidence>
<dbReference type="InterPro" id="IPR001478">
    <property type="entry name" value="PDZ"/>
</dbReference>
<dbReference type="HOGENOM" id="CLU_548277_0_0_7"/>
<dbReference type="AlphaFoldDB" id="L0RAG1"/>
<dbReference type="PROSITE" id="PS50106">
    <property type="entry name" value="PDZ"/>
    <property type="match status" value="1"/>
</dbReference>